<name>A0A9X2A281_9FLAO</name>
<sequence>MRFTFLFFVIWAFFPVEAQFISTKINGTISHEYATHDSPIKIIYKIHPHGGSGSYTYKWKVQKGGFIEDETNSKFVHMFNCNEKSEPTMMVSCEITDTETNKKIIIKTKHPVEFCLD</sequence>
<proteinExistence type="predicted"/>
<dbReference type="EMBL" id="JAKHSK010000054">
    <property type="protein sequence ID" value="MCL6220766.1"/>
    <property type="molecule type" value="Genomic_DNA"/>
</dbReference>
<reference evidence="1" key="1">
    <citation type="submission" date="2022-01" db="EMBL/GenBank/DDBJ databases">
        <title>Genome sequencing of Zunongwangia sp. M21534 genome.</title>
        <authorList>
            <person name="Chen Y."/>
            <person name="Dong C."/>
            <person name="Shao Z."/>
        </authorList>
    </citation>
    <scope>NUCLEOTIDE SEQUENCE</scope>
    <source>
        <strain evidence="1">MCCC M21534</strain>
    </source>
</reference>
<gene>
    <name evidence="1" type="ORF">L1967_20940</name>
</gene>
<organism evidence="1 2">
    <name type="scientific">Zunongwangia pacifica</name>
    <dbReference type="NCBI Taxonomy" id="2911062"/>
    <lineage>
        <taxon>Bacteria</taxon>
        <taxon>Pseudomonadati</taxon>
        <taxon>Bacteroidota</taxon>
        <taxon>Flavobacteriia</taxon>
        <taxon>Flavobacteriales</taxon>
        <taxon>Flavobacteriaceae</taxon>
        <taxon>Zunongwangia</taxon>
    </lineage>
</organism>
<protein>
    <submittedName>
        <fullName evidence="1">Uncharacterized protein</fullName>
    </submittedName>
</protein>
<comment type="caution">
    <text evidence="1">The sequence shown here is derived from an EMBL/GenBank/DDBJ whole genome shotgun (WGS) entry which is preliminary data.</text>
</comment>
<dbReference type="AlphaFoldDB" id="A0A9X2A281"/>
<keyword evidence="2" id="KW-1185">Reference proteome</keyword>
<evidence type="ECO:0000313" key="2">
    <source>
        <dbReference type="Proteomes" id="UP001139521"/>
    </source>
</evidence>
<accession>A0A9X2A281</accession>
<dbReference type="Proteomes" id="UP001139521">
    <property type="component" value="Unassembled WGS sequence"/>
</dbReference>
<evidence type="ECO:0000313" key="1">
    <source>
        <dbReference type="EMBL" id="MCL6220766.1"/>
    </source>
</evidence>
<dbReference type="RefSeq" id="WP_249603451.1">
    <property type="nucleotide sequence ID" value="NZ_JAKHSK010000054.1"/>
</dbReference>